<accession>Q39Z31</accession>
<dbReference type="KEGG" id="gme:Gmet_0248"/>
<evidence type="ECO:0000256" key="1">
    <source>
        <dbReference type="ARBA" id="ARBA00010996"/>
    </source>
</evidence>
<keyword evidence="5" id="KW-1185">Reference proteome</keyword>
<comment type="similarity">
    <text evidence="1">Belongs to the SCO1/2 family.</text>
</comment>
<keyword evidence="2" id="KW-1133">Transmembrane helix</keyword>
<dbReference type="Gene3D" id="3.40.30.10">
    <property type="entry name" value="Glutaredoxin"/>
    <property type="match status" value="1"/>
</dbReference>
<reference evidence="4 5" key="2">
    <citation type="journal article" date="2009" name="BMC Microbiol.">
        <title>The genome sequence of Geobacter metallireducens: features of metabolism, physiology and regulation common and dissimilar to Geobacter sulfurreducens.</title>
        <authorList>
            <person name="Aklujkar M."/>
            <person name="Krushkal J."/>
            <person name="DiBartolo G."/>
            <person name="Lapidus A."/>
            <person name="Land M.L."/>
            <person name="Lovley D.R."/>
        </authorList>
    </citation>
    <scope>NUCLEOTIDE SEQUENCE [LARGE SCALE GENOMIC DNA]</scope>
    <source>
        <strain evidence="5">ATCC 53774 / DSM 7210 / GS-15</strain>
    </source>
</reference>
<gene>
    <name evidence="4" type="primary">sco</name>
    <name evidence="4" type="ordered locus">Gmet_0248</name>
</gene>
<dbReference type="AlphaFoldDB" id="Q39Z31"/>
<evidence type="ECO:0000313" key="5">
    <source>
        <dbReference type="Proteomes" id="UP000007073"/>
    </source>
</evidence>
<dbReference type="HOGENOM" id="CLU_058434_2_0_7"/>
<dbReference type="PANTHER" id="PTHR12151">
    <property type="entry name" value="ELECTRON TRANSPORT PROTIN SCO1/SENC FAMILY MEMBER"/>
    <property type="match status" value="1"/>
</dbReference>
<proteinExistence type="inferred from homology"/>
<dbReference type="SUPFAM" id="SSF52833">
    <property type="entry name" value="Thioredoxin-like"/>
    <property type="match status" value="1"/>
</dbReference>
<reference evidence="4 5" key="1">
    <citation type="submission" date="2005-10" db="EMBL/GenBank/DDBJ databases">
        <title>Complete sequence of Geobacter metallireducens GS-15.</title>
        <authorList>
            <consortium name="US DOE Joint Genome Institute"/>
            <person name="Copeland A."/>
            <person name="Lucas S."/>
            <person name="Lapidus A."/>
            <person name="Barry K."/>
            <person name="Detter J.C."/>
            <person name="Glavina T."/>
            <person name="Hammon N."/>
            <person name="Israni S."/>
            <person name="Pitluck S."/>
            <person name="Di Bartolo G."/>
            <person name="Chain P."/>
            <person name="Schmutz J."/>
            <person name="Larimer F."/>
            <person name="Land M."/>
            <person name="Kyrpides N."/>
            <person name="Ivanova N."/>
            <person name="Richardson P."/>
        </authorList>
    </citation>
    <scope>NUCLEOTIDE SEQUENCE [LARGE SCALE GENOMIC DNA]</scope>
    <source>
        <strain evidence="5">ATCC 53774 / DSM 7210 / GS-15</strain>
    </source>
</reference>
<organism evidence="4 5">
    <name type="scientific">Geobacter metallireducens (strain ATCC 53774 / DSM 7210 / GS-15)</name>
    <dbReference type="NCBI Taxonomy" id="269799"/>
    <lineage>
        <taxon>Bacteria</taxon>
        <taxon>Pseudomonadati</taxon>
        <taxon>Thermodesulfobacteriota</taxon>
        <taxon>Desulfuromonadia</taxon>
        <taxon>Geobacterales</taxon>
        <taxon>Geobacteraceae</taxon>
        <taxon>Geobacter</taxon>
    </lineage>
</organism>
<dbReference type="InterPro" id="IPR003782">
    <property type="entry name" value="SCO1/SenC"/>
</dbReference>
<keyword evidence="2" id="KW-0812">Transmembrane</keyword>
<keyword evidence="3" id="KW-0732">Signal</keyword>
<name>Q39Z31_GEOMG</name>
<keyword evidence="2" id="KW-0472">Membrane</keyword>
<sequence length="292" mass="32259">MAWLHGPRWTAFRCFLSIMLVAFALLPAPATAHTEEDLHKHGPFGTDAGAGDAAKFGLTERLGEKIPLDLTFRDETGAPVRLAALVTVPTIILPVYYSCTNVCNFLQGGLASVLKDVRQRPGEEYRVISVSFDETETPELATKYKRTYLASMNAPFPENGWRFLTGDAKNIRRLTDAAGFRFERRGRDFIHPVASIIVARDGTIVRYLYGTTFLPKDLSLALLEARSGKVGATIRQVVGYCFTFDPQAKTYVFNLLRVSATIVIISTGAFLAFLFLTGKKRPASPRGGHETH</sequence>
<dbReference type="EMBL" id="CP000148">
    <property type="protein sequence ID" value="ABB30493.2"/>
    <property type="molecule type" value="Genomic_DNA"/>
</dbReference>
<feature type="chain" id="PRO_5004223464" evidence="3">
    <location>
        <begin position="33"/>
        <end position="292"/>
    </location>
</feature>
<dbReference type="eggNOG" id="COG1999">
    <property type="taxonomic scope" value="Bacteria"/>
</dbReference>
<feature type="signal peptide" evidence="3">
    <location>
        <begin position="1"/>
        <end position="32"/>
    </location>
</feature>
<dbReference type="Proteomes" id="UP000007073">
    <property type="component" value="Chromosome"/>
</dbReference>
<dbReference type="InterPro" id="IPR036249">
    <property type="entry name" value="Thioredoxin-like_sf"/>
</dbReference>
<dbReference type="STRING" id="269799.Gmet_0248"/>
<feature type="transmembrane region" description="Helical" evidence="2">
    <location>
        <begin position="251"/>
        <end position="276"/>
    </location>
</feature>
<evidence type="ECO:0000313" key="4">
    <source>
        <dbReference type="EMBL" id="ABB30493.2"/>
    </source>
</evidence>
<dbReference type="PANTHER" id="PTHR12151:SF8">
    <property type="entry name" value="THIOREDOXIN DOMAIN-CONTAINING PROTEIN"/>
    <property type="match status" value="1"/>
</dbReference>
<evidence type="ECO:0000256" key="2">
    <source>
        <dbReference type="SAM" id="Phobius"/>
    </source>
</evidence>
<evidence type="ECO:0000256" key="3">
    <source>
        <dbReference type="SAM" id="SignalP"/>
    </source>
</evidence>
<dbReference type="CDD" id="cd02968">
    <property type="entry name" value="SCO"/>
    <property type="match status" value="1"/>
</dbReference>
<protein>
    <submittedName>
        <fullName evidence="4">Cytochrome c</fullName>
    </submittedName>
</protein>